<keyword evidence="2" id="KW-1185">Reference proteome</keyword>
<evidence type="ECO:0000313" key="2">
    <source>
        <dbReference type="Proteomes" id="UP001209229"/>
    </source>
</evidence>
<dbReference type="AlphaFoldDB" id="A0AAE3MAF0"/>
<evidence type="ECO:0000313" key="1">
    <source>
        <dbReference type="EMBL" id="MCW3789400.1"/>
    </source>
</evidence>
<comment type="caution">
    <text evidence="1">The sequence shown here is derived from an EMBL/GenBank/DDBJ whole genome shotgun (WGS) entry which is preliminary data.</text>
</comment>
<dbReference type="Proteomes" id="UP001209229">
    <property type="component" value="Unassembled WGS sequence"/>
</dbReference>
<dbReference type="EMBL" id="JAPDPJ010000106">
    <property type="protein sequence ID" value="MCW3789400.1"/>
    <property type="molecule type" value="Genomic_DNA"/>
</dbReference>
<reference evidence="1" key="1">
    <citation type="submission" date="2022-10" db="EMBL/GenBank/DDBJ databases">
        <authorList>
            <person name="Yu W.X."/>
        </authorList>
    </citation>
    <scope>NUCLEOTIDE SEQUENCE</scope>
    <source>
        <strain evidence="1">AAT</strain>
    </source>
</reference>
<name>A0AAE3MAF0_9BACT</name>
<organism evidence="1 2">
    <name type="scientific">Plebeiibacterium sediminum</name>
    <dbReference type="NCBI Taxonomy" id="2992112"/>
    <lineage>
        <taxon>Bacteria</taxon>
        <taxon>Pseudomonadati</taxon>
        <taxon>Bacteroidota</taxon>
        <taxon>Bacteroidia</taxon>
        <taxon>Marinilabiliales</taxon>
        <taxon>Marinilabiliaceae</taxon>
        <taxon>Plebeiibacterium</taxon>
    </lineage>
</organism>
<gene>
    <name evidence="1" type="ORF">OM075_23255</name>
</gene>
<protein>
    <submittedName>
        <fullName evidence="1">Uncharacterized protein</fullName>
    </submittedName>
</protein>
<sequence length="67" mass="8253">MMLFTSNDYRGRELLEMDNIKLNELFTSYTTFDNYRFYQLIAYLDKVNRAINHLGFTFQYPYNVYKQ</sequence>
<proteinExistence type="predicted"/>
<accession>A0AAE3MAF0</accession>